<evidence type="ECO:0000256" key="1">
    <source>
        <dbReference type="SAM" id="SignalP"/>
    </source>
</evidence>
<dbReference type="AlphaFoldDB" id="A0A1I8QCD3"/>
<organism evidence="2 3">
    <name type="scientific">Stomoxys calcitrans</name>
    <name type="common">Stable fly</name>
    <name type="synonym">Conops calcitrans</name>
    <dbReference type="NCBI Taxonomy" id="35570"/>
    <lineage>
        <taxon>Eukaryota</taxon>
        <taxon>Metazoa</taxon>
        <taxon>Ecdysozoa</taxon>
        <taxon>Arthropoda</taxon>
        <taxon>Hexapoda</taxon>
        <taxon>Insecta</taxon>
        <taxon>Pterygota</taxon>
        <taxon>Neoptera</taxon>
        <taxon>Endopterygota</taxon>
        <taxon>Diptera</taxon>
        <taxon>Brachycera</taxon>
        <taxon>Muscomorpha</taxon>
        <taxon>Muscoidea</taxon>
        <taxon>Muscidae</taxon>
        <taxon>Stomoxys</taxon>
    </lineage>
</organism>
<protein>
    <recommendedName>
        <fullName evidence="4">C-type lectin domain-containing protein</fullName>
    </recommendedName>
</protein>
<evidence type="ECO:0000313" key="3">
    <source>
        <dbReference type="Proteomes" id="UP000095300"/>
    </source>
</evidence>
<sequence length="159" mass="18572">MMTIIPLLLFGILIHGSGGERPKTWQVKLKPKGDTFWNLKWIVFYLETETKMTHRDAELRCLKKNMMLANNDWELLNKTLSIQDMRFMKLPLIAGGWSNTNYKSLFICWAALMGVYIVDTNGSHKYLDTSRYSVPAPCYPQKDLSFEDYNQHDITHCLF</sequence>
<keyword evidence="1" id="KW-0732">Signal</keyword>
<accession>A0A1I8QCD3</accession>
<feature type="chain" id="PRO_5009328101" description="C-type lectin domain-containing protein" evidence="1">
    <location>
        <begin position="20"/>
        <end position="159"/>
    </location>
</feature>
<reference evidence="2" key="1">
    <citation type="submission" date="2020-05" db="UniProtKB">
        <authorList>
            <consortium name="EnsemblMetazoa"/>
        </authorList>
    </citation>
    <scope>IDENTIFICATION</scope>
    <source>
        <strain evidence="2">USDA</strain>
    </source>
</reference>
<evidence type="ECO:0008006" key="4">
    <source>
        <dbReference type="Google" id="ProtNLM"/>
    </source>
</evidence>
<name>A0A1I8QCD3_STOCA</name>
<keyword evidence="3" id="KW-1185">Reference proteome</keyword>
<feature type="signal peptide" evidence="1">
    <location>
        <begin position="1"/>
        <end position="19"/>
    </location>
</feature>
<dbReference type="EnsemblMetazoa" id="SCAU015841-RA">
    <property type="protein sequence ID" value="SCAU015841-PA"/>
    <property type="gene ID" value="SCAU015841"/>
</dbReference>
<dbReference type="KEGG" id="scac:106095424"/>
<proteinExistence type="predicted"/>
<gene>
    <name evidence="2" type="primary">106095424</name>
</gene>
<dbReference type="Proteomes" id="UP000095300">
    <property type="component" value="Unassembled WGS sequence"/>
</dbReference>
<evidence type="ECO:0000313" key="2">
    <source>
        <dbReference type="EnsemblMetazoa" id="SCAU015841-PA"/>
    </source>
</evidence>
<dbReference type="VEuPathDB" id="VectorBase:SCAU015841"/>